<evidence type="ECO:0000313" key="2">
    <source>
        <dbReference type="EMBL" id="TDV42512.1"/>
    </source>
</evidence>
<sequence>MQFFKDLFASLKKPAAEPAQTPETTEEHYETFSHEDLSEAEKANLALRDATQKSLDRHWNTVGVSENDVLGYAVSPSFMGGPDWPSTRQAYRVVRRGDSIIFATEGMSDPFDGVEGLGNGFEMELFIETADIPEHARGAVGDVEPFTRSWAFELLKHLTREVAYAGGITERLEKYGSMSFEIPGFSKSDYMCDQLPAHFVTEDDMTGMLLGAPEADFSTQIEDMPLSPVKLVSVMLITAAELEYIRSGGQNARNDLIARLKSAGFGPVSSLTRASVV</sequence>
<accession>A0A4R7V1V3</accession>
<name>A0A4R7V1V3_9PSED</name>
<dbReference type="AlphaFoldDB" id="A0A4R7V1V3"/>
<dbReference type="Pfam" id="PF05076">
    <property type="entry name" value="SUFU"/>
    <property type="match status" value="1"/>
</dbReference>
<protein>
    <submittedName>
        <fullName evidence="2">Suppressor of fused protein SUFU</fullName>
    </submittedName>
</protein>
<organism evidence="2 3">
    <name type="scientific">Pseudomonas helmanticensis</name>
    <dbReference type="NCBI Taxonomy" id="1471381"/>
    <lineage>
        <taxon>Bacteria</taxon>
        <taxon>Pseudomonadati</taxon>
        <taxon>Pseudomonadota</taxon>
        <taxon>Gammaproteobacteria</taxon>
        <taxon>Pseudomonadales</taxon>
        <taxon>Pseudomonadaceae</taxon>
        <taxon>Pseudomonas</taxon>
    </lineage>
</organism>
<proteinExistence type="predicted"/>
<reference evidence="2 3" key="1">
    <citation type="submission" date="2019-03" db="EMBL/GenBank/DDBJ databases">
        <title>Genomic analyses of the natural microbiome of Caenorhabditis elegans.</title>
        <authorList>
            <person name="Samuel B."/>
        </authorList>
    </citation>
    <scope>NUCLEOTIDE SEQUENCE [LARGE SCALE GENOMIC DNA]</scope>
    <source>
        <strain evidence="2 3">BIGb0525</strain>
    </source>
</reference>
<dbReference type="InterPro" id="IPR020941">
    <property type="entry name" value="SUFU-like_domain"/>
</dbReference>
<dbReference type="RefSeq" id="WP_134177184.1">
    <property type="nucleotide sequence ID" value="NZ_SOCQ01000014.1"/>
</dbReference>
<comment type="caution">
    <text evidence="2">The sequence shown here is derived from an EMBL/GenBank/DDBJ whole genome shotgun (WGS) entry which is preliminary data.</text>
</comment>
<dbReference type="Proteomes" id="UP000295804">
    <property type="component" value="Unassembled WGS sequence"/>
</dbReference>
<evidence type="ECO:0000313" key="3">
    <source>
        <dbReference type="Proteomes" id="UP000295804"/>
    </source>
</evidence>
<gene>
    <name evidence="2" type="ORF">EDF87_114155</name>
</gene>
<evidence type="ECO:0000259" key="1">
    <source>
        <dbReference type="Pfam" id="PF05076"/>
    </source>
</evidence>
<feature type="domain" description="Suppressor of fused-like" evidence="1">
    <location>
        <begin position="100"/>
        <end position="273"/>
    </location>
</feature>
<dbReference type="EMBL" id="SOCQ01000014">
    <property type="protein sequence ID" value="TDV42512.1"/>
    <property type="molecule type" value="Genomic_DNA"/>
</dbReference>